<dbReference type="Proteomes" id="UP000218796">
    <property type="component" value="Unassembled WGS sequence"/>
</dbReference>
<dbReference type="Pfam" id="PF05449">
    <property type="entry name" value="Phage_holin_3_7"/>
    <property type="match status" value="1"/>
</dbReference>
<dbReference type="InterPro" id="IPR008473">
    <property type="entry name" value="Phage_holin_3_7"/>
</dbReference>
<dbReference type="EMBL" id="NQMS01000008">
    <property type="protein sequence ID" value="PAV95280.1"/>
    <property type="molecule type" value="Genomic_DNA"/>
</dbReference>
<gene>
    <name evidence="2" type="ORF">CJD50_17755</name>
</gene>
<feature type="transmembrane region" description="Helical" evidence="1">
    <location>
        <begin position="6"/>
        <end position="25"/>
    </location>
</feature>
<evidence type="ECO:0000313" key="3">
    <source>
        <dbReference type="Proteomes" id="UP000218796"/>
    </source>
</evidence>
<dbReference type="AlphaFoldDB" id="A0A2A2M9T6"/>
<dbReference type="OrthoDB" id="6455699at2"/>
<dbReference type="RefSeq" id="WP_095661683.1">
    <property type="nucleotide sequence ID" value="NZ_DPJS01000017.1"/>
</dbReference>
<keyword evidence="1" id="KW-1133">Transmembrane helix</keyword>
<evidence type="ECO:0000313" key="2">
    <source>
        <dbReference type="EMBL" id="PAV95280.1"/>
    </source>
</evidence>
<protein>
    <submittedName>
        <fullName evidence="2">Holin</fullName>
    </submittedName>
</protein>
<keyword evidence="3" id="KW-1185">Reference proteome</keyword>
<organism evidence="2 3">
    <name type="scientific">Hafnia paralvei</name>
    <dbReference type="NCBI Taxonomy" id="546367"/>
    <lineage>
        <taxon>Bacteria</taxon>
        <taxon>Pseudomonadati</taxon>
        <taxon>Pseudomonadota</taxon>
        <taxon>Gammaproteobacteria</taxon>
        <taxon>Enterobacterales</taxon>
        <taxon>Hafniaceae</taxon>
        <taxon>Hafnia</taxon>
    </lineage>
</organism>
<comment type="caution">
    <text evidence="2">The sequence shown here is derived from an EMBL/GenBank/DDBJ whole genome shotgun (WGS) entry which is preliminary data.</text>
</comment>
<sequence>MTLQIILLHINALACGLIALRLMLFNRQGAKHKWLGAIGAYVLIVAAASVPIRIITGTYISADISETLINIMFCGLVLRARGNFMQLFRNPI</sequence>
<keyword evidence="1" id="KW-0812">Transmembrane</keyword>
<feature type="transmembrane region" description="Helical" evidence="1">
    <location>
        <begin position="34"/>
        <end position="52"/>
    </location>
</feature>
<reference evidence="2 3" key="1">
    <citation type="submission" date="2017-08" db="EMBL/GenBank/DDBJ databases">
        <title>Draft Genome Sequence of Hafnia alvei CITHA-6 Isolated from Raw Bovine Milk.</title>
        <authorList>
            <person name="Culligan E.P."/>
            <person name="Mcsweeney A."/>
            <person name="O'Doherty C."/>
            <person name="Gleeson E."/>
            <person name="O'Riordan D."/>
            <person name="Sleator R.D."/>
        </authorList>
    </citation>
    <scope>NUCLEOTIDE SEQUENCE [LARGE SCALE GENOMIC DNA]</scope>
    <source>
        <strain evidence="2 3">CITHA-6</strain>
    </source>
</reference>
<accession>A0A2A2M9T6</accession>
<proteinExistence type="predicted"/>
<evidence type="ECO:0000256" key="1">
    <source>
        <dbReference type="SAM" id="Phobius"/>
    </source>
</evidence>
<name>A0A2A2M9T6_9GAMM</name>
<keyword evidence="1" id="KW-0472">Membrane</keyword>